<dbReference type="AlphaFoldDB" id="A0A9P0AJX6"/>
<feature type="chain" id="PRO_5040172048" evidence="1">
    <location>
        <begin position="18"/>
        <end position="349"/>
    </location>
</feature>
<name>A0A9P0AJX6_BEMTA</name>
<accession>A0A9P0AJX6</accession>
<reference evidence="2" key="1">
    <citation type="submission" date="2021-12" db="EMBL/GenBank/DDBJ databases">
        <authorList>
            <person name="King R."/>
        </authorList>
    </citation>
    <scope>NUCLEOTIDE SEQUENCE</scope>
</reference>
<evidence type="ECO:0000313" key="2">
    <source>
        <dbReference type="EMBL" id="CAH0396172.1"/>
    </source>
</evidence>
<keyword evidence="3" id="KW-1185">Reference proteome</keyword>
<evidence type="ECO:0000313" key="3">
    <source>
        <dbReference type="Proteomes" id="UP001152759"/>
    </source>
</evidence>
<sequence>MLKHFIAVLSLSSLVEFKLLGFIHLQNTMSDEWGTPNSFALRACQNIVNQSQENLFYAVELNSDPIFVQFIQHLQNAFIQTIVISQDSKLTSSVFSYHRKNMIFIVNDVDELLDLIFYSTSQQKPLALNDAFSTDSVDYQTDGGFRLKKSYSHHCIKVDGHNLWSREGKTCHKTVGFSSAELRDGSILSDPVFNATRNLYTNKIWNSKNHLIFLLKNLRYDFSESSFELQQSSRHGKSANKTMNKREIDPFGSVIFCFKFFWRFFKGRKAIICHPQGCEKYDPFTENLISFEGENDDDFFDFSLTNMHRKPMTAYIDYRTKPNLYVVNPATWRDGLSFTRQPLSNSLLL</sequence>
<dbReference type="Proteomes" id="UP001152759">
    <property type="component" value="Chromosome 9"/>
</dbReference>
<keyword evidence="1" id="KW-0732">Signal</keyword>
<evidence type="ECO:0000256" key="1">
    <source>
        <dbReference type="SAM" id="SignalP"/>
    </source>
</evidence>
<dbReference type="EMBL" id="OU963870">
    <property type="protein sequence ID" value="CAH0396172.1"/>
    <property type="molecule type" value="Genomic_DNA"/>
</dbReference>
<feature type="signal peptide" evidence="1">
    <location>
        <begin position="1"/>
        <end position="17"/>
    </location>
</feature>
<proteinExistence type="predicted"/>
<gene>
    <name evidence="2" type="ORF">BEMITA_LOCUS14275</name>
</gene>
<protein>
    <submittedName>
        <fullName evidence="2">Uncharacterized protein</fullName>
    </submittedName>
</protein>
<organism evidence="2 3">
    <name type="scientific">Bemisia tabaci</name>
    <name type="common">Sweetpotato whitefly</name>
    <name type="synonym">Aleurodes tabaci</name>
    <dbReference type="NCBI Taxonomy" id="7038"/>
    <lineage>
        <taxon>Eukaryota</taxon>
        <taxon>Metazoa</taxon>
        <taxon>Ecdysozoa</taxon>
        <taxon>Arthropoda</taxon>
        <taxon>Hexapoda</taxon>
        <taxon>Insecta</taxon>
        <taxon>Pterygota</taxon>
        <taxon>Neoptera</taxon>
        <taxon>Paraneoptera</taxon>
        <taxon>Hemiptera</taxon>
        <taxon>Sternorrhyncha</taxon>
        <taxon>Aleyrodoidea</taxon>
        <taxon>Aleyrodidae</taxon>
        <taxon>Aleyrodinae</taxon>
        <taxon>Bemisia</taxon>
    </lineage>
</organism>